<evidence type="ECO:0000313" key="3">
    <source>
        <dbReference type="EMBL" id="NIJ07733.1"/>
    </source>
</evidence>
<dbReference type="CDD" id="cd00093">
    <property type="entry name" value="HTH_XRE"/>
    <property type="match status" value="1"/>
</dbReference>
<dbReference type="Gene3D" id="1.10.260.40">
    <property type="entry name" value="lambda repressor-like DNA-binding domains"/>
    <property type="match status" value="1"/>
</dbReference>
<dbReference type="InterPro" id="IPR001387">
    <property type="entry name" value="Cro/C1-type_HTH"/>
</dbReference>
<dbReference type="Pfam" id="PF01381">
    <property type="entry name" value="HTH_3"/>
    <property type="match status" value="1"/>
</dbReference>
<sequence length="98" mass="10781">MVLKMHASHSLHPGDWLRTELIEPHGLTVSGAADKLGVTRQALSSLLNQRSGVSPDMAIRFEKLFGLSAETLIQMQASYDLKLARAHEKDIHVRPLAA</sequence>
<accession>A0ABX0TQC1</accession>
<dbReference type="InterPro" id="IPR013430">
    <property type="entry name" value="Toxin_antidote_HigA"/>
</dbReference>
<comment type="caution">
    <text evidence="3">The sequence shown here is derived from an EMBL/GenBank/DDBJ whole genome shotgun (WGS) entry which is preliminary data.</text>
</comment>
<dbReference type="InterPro" id="IPR010982">
    <property type="entry name" value="Lambda_DNA-bd_dom_sf"/>
</dbReference>
<evidence type="ECO:0000256" key="1">
    <source>
        <dbReference type="ARBA" id="ARBA00023125"/>
    </source>
</evidence>
<keyword evidence="4" id="KW-1185">Reference proteome</keyword>
<dbReference type="SMART" id="SM00530">
    <property type="entry name" value="HTH_XRE"/>
    <property type="match status" value="1"/>
</dbReference>
<evidence type="ECO:0000313" key="4">
    <source>
        <dbReference type="Proteomes" id="UP000727456"/>
    </source>
</evidence>
<dbReference type="Proteomes" id="UP000727456">
    <property type="component" value="Unassembled WGS sequence"/>
</dbReference>
<gene>
    <name evidence="3" type="ORF">FHS31_001343</name>
</gene>
<dbReference type="EMBL" id="JAAOZC010000003">
    <property type="protein sequence ID" value="NIJ07733.1"/>
    <property type="molecule type" value="Genomic_DNA"/>
</dbReference>
<dbReference type="RefSeq" id="WP_167072610.1">
    <property type="nucleotide sequence ID" value="NZ_JAAOZC010000003.1"/>
</dbReference>
<reference evidence="3 4" key="1">
    <citation type="submission" date="2020-03" db="EMBL/GenBank/DDBJ databases">
        <title>Genomic Encyclopedia of Type Strains, Phase III (KMG-III): the genomes of soil and plant-associated and newly described type strains.</title>
        <authorList>
            <person name="Whitman W."/>
        </authorList>
    </citation>
    <scope>NUCLEOTIDE SEQUENCE [LARGE SCALE GENOMIC DNA]</scope>
    <source>
        <strain evidence="3 4">CECT 8804</strain>
    </source>
</reference>
<organism evidence="3 4">
    <name type="scientific">Sphingomonas vulcanisoli</name>
    <dbReference type="NCBI Taxonomy" id="1658060"/>
    <lineage>
        <taxon>Bacteria</taxon>
        <taxon>Pseudomonadati</taxon>
        <taxon>Pseudomonadota</taxon>
        <taxon>Alphaproteobacteria</taxon>
        <taxon>Sphingomonadales</taxon>
        <taxon>Sphingomonadaceae</taxon>
        <taxon>Sphingomonas</taxon>
    </lineage>
</organism>
<dbReference type="PANTHER" id="PTHR36924:SF1">
    <property type="entry name" value="ANTITOXIN HIGA-1"/>
    <property type="match status" value="1"/>
</dbReference>
<dbReference type="SUPFAM" id="SSF47413">
    <property type="entry name" value="lambda repressor-like DNA-binding domains"/>
    <property type="match status" value="1"/>
</dbReference>
<proteinExistence type="predicted"/>
<dbReference type="NCBIfam" id="TIGR02607">
    <property type="entry name" value="antidote_HigA"/>
    <property type="match status" value="1"/>
</dbReference>
<evidence type="ECO:0000259" key="2">
    <source>
        <dbReference type="PROSITE" id="PS50943"/>
    </source>
</evidence>
<dbReference type="PROSITE" id="PS50943">
    <property type="entry name" value="HTH_CROC1"/>
    <property type="match status" value="1"/>
</dbReference>
<dbReference type="PANTHER" id="PTHR36924">
    <property type="entry name" value="ANTITOXIN HIGA-1"/>
    <property type="match status" value="1"/>
</dbReference>
<feature type="domain" description="HTH cro/C1-type" evidence="2">
    <location>
        <begin position="25"/>
        <end position="72"/>
    </location>
</feature>
<name>A0ABX0TQC1_9SPHN</name>
<protein>
    <submittedName>
        <fullName evidence="3">Addiction module HigA family antidote</fullName>
    </submittedName>
</protein>
<keyword evidence="1" id="KW-0238">DNA-binding</keyword>